<proteinExistence type="predicted"/>
<name>A0A1Y1ZFP9_9PLEO</name>
<dbReference type="EMBL" id="MCFA01000095">
    <property type="protein sequence ID" value="ORY08797.1"/>
    <property type="molecule type" value="Genomic_DNA"/>
</dbReference>
<comment type="caution">
    <text evidence="1">The sequence shown here is derived from an EMBL/GenBank/DDBJ whole genome shotgun (WGS) entry which is preliminary data.</text>
</comment>
<accession>A0A1Y1ZFP9</accession>
<organism evidence="1 2">
    <name type="scientific">Clohesyomyces aquaticus</name>
    <dbReference type="NCBI Taxonomy" id="1231657"/>
    <lineage>
        <taxon>Eukaryota</taxon>
        <taxon>Fungi</taxon>
        <taxon>Dikarya</taxon>
        <taxon>Ascomycota</taxon>
        <taxon>Pezizomycotina</taxon>
        <taxon>Dothideomycetes</taxon>
        <taxon>Pleosporomycetidae</taxon>
        <taxon>Pleosporales</taxon>
        <taxon>Lindgomycetaceae</taxon>
        <taxon>Clohesyomyces</taxon>
    </lineage>
</organism>
<protein>
    <submittedName>
        <fullName evidence="1">Uncharacterized protein</fullName>
    </submittedName>
</protein>
<gene>
    <name evidence="1" type="ORF">BCR34DRAFT_388636</name>
</gene>
<evidence type="ECO:0000313" key="1">
    <source>
        <dbReference type="EMBL" id="ORY08797.1"/>
    </source>
</evidence>
<reference evidence="1 2" key="1">
    <citation type="submission" date="2016-07" db="EMBL/GenBank/DDBJ databases">
        <title>Pervasive Adenine N6-methylation of Active Genes in Fungi.</title>
        <authorList>
            <consortium name="DOE Joint Genome Institute"/>
            <person name="Mondo S.J."/>
            <person name="Dannebaum R.O."/>
            <person name="Kuo R.C."/>
            <person name="Labutti K."/>
            <person name="Haridas S."/>
            <person name="Kuo A."/>
            <person name="Salamov A."/>
            <person name="Ahrendt S.R."/>
            <person name="Lipzen A."/>
            <person name="Sullivan W."/>
            <person name="Andreopoulos W.B."/>
            <person name="Clum A."/>
            <person name="Lindquist E."/>
            <person name="Daum C."/>
            <person name="Ramamoorthy G.K."/>
            <person name="Gryganskyi A."/>
            <person name="Culley D."/>
            <person name="Magnuson J.K."/>
            <person name="James T.Y."/>
            <person name="O'Malley M.A."/>
            <person name="Stajich J.E."/>
            <person name="Spatafora J.W."/>
            <person name="Visel A."/>
            <person name="Grigoriev I.V."/>
        </authorList>
    </citation>
    <scope>NUCLEOTIDE SEQUENCE [LARGE SCALE GENOMIC DNA]</scope>
    <source>
        <strain evidence="1 2">CBS 115471</strain>
    </source>
</reference>
<dbReference type="AlphaFoldDB" id="A0A1Y1ZFP9"/>
<evidence type="ECO:0000313" key="2">
    <source>
        <dbReference type="Proteomes" id="UP000193144"/>
    </source>
</evidence>
<dbReference type="Proteomes" id="UP000193144">
    <property type="component" value="Unassembled WGS sequence"/>
</dbReference>
<sequence length="187" mass="20951">MNSTPNSGEYHQDSSSVLIIMHTMARLFHCQALRGFSPLTSSRTNCRKLPQTFLRRQENRSNCTNAANHGPSATADTRQALVLVVLILGTWRGGGCKRRLSSAKSNGQPKQTKQIFPFLLFCETTSEHRSKNTVLAVGHSARSTHLFTDRRFAETHWWPPAHRRSSPCRDKTHSACAPPLPSLMSLR</sequence>
<keyword evidence="2" id="KW-1185">Reference proteome</keyword>